<dbReference type="AlphaFoldDB" id="A0A804JNK1"/>
<evidence type="ECO:0000313" key="3">
    <source>
        <dbReference type="EnsemblPlants" id="Ma06_p34250.2"/>
    </source>
</evidence>
<dbReference type="EMBL" id="HG996471">
    <property type="protein sequence ID" value="CAG1848251.1"/>
    <property type="molecule type" value="Genomic_DNA"/>
</dbReference>
<evidence type="ECO:0000313" key="2">
    <source>
        <dbReference type="EMBL" id="CAG1848251.1"/>
    </source>
</evidence>
<accession>A0A804JNK1</accession>
<organism evidence="3 4">
    <name type="scientific">Musa acuminata subsp. malaccensis</name>
    <name type="common">Wild banana</name>
    <name type="synonym">Musa malaccensis</name>
    <dbReference type="NCBI Taxonomy" id="214687"/>
    <lineage>
        <taxon>Eukaryota</taxon>
        <taxon>Viridiplantae</taxon>
        <taxon>Streptophyta</taxon>
        <taxon>Embryophyta</taxon>
        <taxon>Tracheophyta</taxon>
        <taxon>Spermatophyta</taxon>
        <taxon>Magnoliopsida</taxon>
        <taxon>Liliopsida</taxon>
        <taxon>Zingiberales</taxon>
        <taxon>Musaceae</taxon>
        <taxon>Musa</taxon>
    </lineage>
</organism>
<dbReference type="OMA" id="HMNTINA"/>
<gene>
    <name evidence="2" type="ORF">GSMUA_180460.1</name>
</gene>
<sequence>MLKCSSFGNVELLLYKLRMISSSSELPKPCLQIKQDGKVYSRLLSTESSMANSSFRVYYGVASGAVPFLWESQPGTPKHTISVADLPPLTPPPSYYYCNITGSKNSRRSARSGLLQTILPRLGLGKPHRSPSSPSMSFSSSSSLSLANSVSSGHRRRPLSPRSSFSWTGDGDEESTDGSRAPTLCFGARHRAASPRCS</sequence>
<dbReference type="EnsemblPlants" id="Ma06_t34250.2">
    <property type="protein sequence ID" value="Ma06_p34250.2"/>
    <property type="gene ID" value="Ma06_g34250"/>
</dbReference>
<proteinExistence type="predicted"/>
<keyword evidence="4" id="KW-1185">Reference proteome</keyword>
<feature type="region of interest" description="Disordered" evidence="1">
    <location>
        <begin position="121"/>
        <end position="198"/>
    </location>
</feature>
<dbReference type="PANTHER" id="PTHR33257">
    <property type="entry name" value="OS05G0165500 PROTEIN"/>
    <property type="match status" value="1"/>
</dbReference>
<dbReference type="OrthoDB" id="691043at2759"/>
<feature type="compositionally biased region" description="Low complexity" evidence="1">
    <location>
        <begin position="130"/>
        <end position="152"/>
    </location>
</feature>
<evidence type="ECO:0000313" key="4">
    <source>
        <dbReference type="Proteomes" id="UP000012960"/>
    </source>
</evidence>
<dbReference type="InParanoid" id="A0A804JNK1"/>
<dbReference type="PANTHER" id="PTHR33257:SF4">
    <property type="entry name" value="EXPRESSED PROTEIN"/>
    <property type="match status" value="1"/>
</dbReference>
<dbReference type="Gramene" id="Ma06_t34250.2">
    <property type="protein sequence ID" value="Ma06_p34250.2"/>
    <property type="gene ID" value="Ma06_g34250"/>
</dbReference>
<evidence type="ECO:0000256" key="1">
    <source>
        <dbReference type="SAM" id="MobiDB-lite"/>
    </source>
</evidence>
<reference evidence="3" key="2">
    <citation type="submission" date="2021-05" db="UniProtKB">
        <authorList>
            <consortium name="EnsemblPlants"/>
        </authorList>
    </citation>
    <scope>IDENTIFICATION</scope>
    <source>
        <strain evidence="3">subsp. malaccensis</strain>
    </source>
</reference>
<feature type="compositionally biased region" description="Basic residues" evidence="1">
    <location>
        <begin position="188"/>
        <end position="198"/>
    </location>
</feature>
<dbReference type="Proteomes" id="UP000012960">
    <property type="component" value="Unplaced"/>
</dbReference>
<protein>
    <submittedName>
        <fullName evidence="2">(wild Malaysian banana) hypothetical protein</fullName>
    </submittedName>
</protein>
<reference evidence="2" key="1">
    <citation type="submission" date="2021-03" db="EMBL/GenBank/DDBJ databases">
        <authorList>
            <consortium name="Genoscope - CEA"/>
            <person name="William W."/>
        </authorList>
    </citation>
    <scope>NUCLEOTIDE SEQUENCE</scope>
    <source>
        <strain evidence="2">Doubled-haploid Pahang</strain>
    </source>
</reference>
<name>A0A804JNK1_MUSAM</name>